<keyword evidence="5" id="KW-1185">Reference proteome</keyword>
<comment type="similarity">
    <text evidence="1">Belongs to the Skp family.</text>
</comment>
<evidence type="ECO:0000256" key="1">
    <source>
        <dbReference type="ARBA" id="ARBA00009091"/>
    </source>
</evidence>
<dbReference type="SUPFAM" id="SSF111384">
    <property type="entry name" value="OmpH-like"/>
    <property type="match status" value="1"/>
</dbReference>
<keyword evidence="2 3" id="KW-0732">Signal</keyword>
<dbReference type="GO" id="GO:0050821">
    <property type="term" value="P:protein stabilization"/>
    <property type="evidence" value="ECO:0007669"/>
    <property type="project" value="TreeGrafter"/>
</dbReference>
<organism evidence="4 5">
    <name type="scientific">Desulfobacca acetoxidans (strain ATCC 700848 / DSM 11109 / ASRB2)</name>
    <dbReference type="NCBI Taxonomy" id="880072"/>
    <lineage>
        <taxon>Bacteria</taxon>
        <taxon>Pseudomonadati</taxon>
        <taxon>Thermodesulfobacteriota</taxon>
        <taxon>Desulfobaccia</taxon>
        <taxon>Desulfobaccales</taxon>
        <taxon>Desulfobaccaceae</taxon>
        <taxon>Desulfobacca</taxon>
    </lineage>
</organism>
<dbReference type="SMART" id="SM00935">
    <property type="entry name" value="OmpH"/>
    <property type="match status" value="1"/>
</dbReference>
<evidence type="ECO:0000256" key="2">
    <source>
        <dbReference type="ARBA" id="ARBA00022729"/>
    </source>
</evidence>
<proteinExistence type="inferred from homology"/>
<dbReference type="GO" id="GO:0051082">
    <property type="term" value="F:unfolded protein binding"/>
    <property type="evidence" value="ECO:0007669"/>
    <property type="project" value="InterPro"/>
</dbReference>
<reference evidence="4 5" key="1">
    <citation type="journal article" date="2011" name="Stand. Genomic Sci.">
        <title>Complete genome sequence of the acetate-degrading sulfate reducer Desulfobacca acetoxidans type strain (ASRB2).</title>
        <authorList>
            <person name="Goker M."/>
            <person name="Teshima H."/>
            <person name="Lapidus A."/>
            <person name="Nolan M."/>
            <person name="Lucas S."/>
            <person name="Hammon N."/>
            <person name="Deshpande S."/>
            <person name="Cheng J.F."/>
            <person name="Tapia R."/>
            <person name="Han C."/>
            <person name="Goodwin L."/>
            <person name="Pitluck S."/>
            <person name="Huntemann M."/>
            <person name="Liolios K."/>
            <person name="Ivanova N."/>
            <person name="Pagani I."/>
            <person name="Mavromatis K."/>
            <person name="Ovchinikova G."/>
            <person name="Pati A."/>
            <person name="Chen A."/>
            <person name="Palaniappan K."/>
            <person name="Land M."/>
            <person name="Hauser L."/>
            <person name="Brambilla E.M."/>
            <person name="Rohde M."/>
            <person name="Spring S."/>
            <person name="Detter J.C."/>
            <person name="Woyke T."/>
            <person name="Bristow J."/>
            <person name="Eisen J.A."/>
            <person name="Markowitz V."/>
            <person name="Hugenholtz P."/>
            <person name="Kyrpides N.C."/>
            <person name="Klenk H.P."/>
        </authorList>
    </citation>
    <scope>NUCLEOTIDE SEQUENCE [LARGE SCALE GENOMIC DNA]</scope>
    <source>
        <strain evidence="5">ATCC 700848 / DSM 11109 / ASRB2</strain>
    </source>
</reference>
<protein>
    <submittedName>
        <fullName evidence="4">Outer membrane chaperone Skp (OmpH)</fullName>
    </submittedName>
</protein>
<name>F2NHJ6_DESAR</name>
<dbReference type="AlphaFoldDB" id="F2NHJ6"/>
<dbReference type="InterPro" id="IPR005632">
    <property type="entry name" value="Chaperone_Skp"/>
</dbReference>
<dbReference type="GO" id="GO:0005829">
    <property type="term" value="C:cytosol"/>
    <property type="evidence" value="ECO:0007669"/>
    <property type="project" value="TreeGrafter"/>
</dbReference>
<feature type="chain" id="PRO_5003282645" evidence="3">
    <location>
        <begin position="22"/>
        <end position="167"/>
    </location>
</feature>
<accession>F2NHJ6</accession>
<evidence type="ECO:0000256" key="3">
    <source>
        <dbReference type="SAM" id="SignalP"/>
    </source>
</evidence>
<evidence type="ECO:0000313" key="5">
    <source>
        <dbReference type="Proteomes" id="UP000000483"/>
    </source>
</evidence>
<dbReference type="EMBL" id="CP002629">
    <property type="protein sequence ID" value="AEB09183.1"/>
    <property type="molecule type" value="Genomic_DNA"/>
</dbReference>
<reference evidence="5" key="2">
    <citation type="submission" date="2011-03" db="EMBL/GenBank/DDBJ databases">
        <title>The complete genome of Desulfobacca acetoxidans DSM 11109.</title>
        <authorList>
            <consortium name="US DOE Joint Genome Institute (JGI-PGF)"/>
            <person name="Lucas S."/>
            <person name="Copeland A."/>
            <person name="Lapidus A."/>
            <person name="Bruce D."/>
            <person name="Goodwin L."/>
            <person name="Pitluck S."/>
            <person name="Peters L."/>
            <person name="Kyrpides N."/>
            <person name="Mavromatis K."/>
            <person name="Ivanova N."/>
            <person name="Ovchinnikova G."/>
            <person name="Teshima H."/>
            <person name="Detter J.C."/>
            <person name="Han C."/>
            <person name="Land M."/>
            <person name="Hauser L."/>
            <person name="Markowitz V."/>
            <person name="Cheng J.-F."/>
            <person name="Hugenholtz P."/>
            <person name="Woyke T."/>
            <person name="Wu D."/>
            <person name="Spring S."/>
            <person name="Schueler E."/>
            <person name="Brambilla E."/>
            <person name="Klenk H.-P."/>
            <person name="Eisen J.A."/>
        </authorList>
    </citation>
    <scope>NUCLEOTIDE SEQUENCE [LARGE SCALE GENOMIC DNA]</scope>
    <source>
        <strain evidence="5">ATCC 700848 / DSM 11109 / ASRB2</strain>
    </source>
</reference>
<sequence length="167" mass="18659">MHRPVLVLMGVLLLAVMGCNAEPPKIGVVDVIRVTNNSVAGKMANAELNVLIKAKQALVKEKAEAFEKLKKSPRKENAAAKNLKEVELNKAAVEYQKLVAASDEEIKKKAAELRGKIFEQIRKVLETIGKEDNFLLILTTENAPYFQKTIDISERVIKKYDEMNQAK</sequence>
<dbReference type="PANTHER" id="PTHR35089">
    <property type="entry name" value="CHAPERONE PROTEIN SKP"/>
    <property type="match status" value="1"/>
</dbReference>
<dbReference type="HOGENOM" id="CLU_101388_3_0_7"/>
<gene>
    <name evidence="4" type="ordered locus">Desac_1326</name>
</gene>
<evidence type="ECO:0000313" key="4">
    <source>
        <dbReference type="EMBL" id="AEB09183.1"/>
    </source>
</evidence>
<feature type="signal peptide" evidence="3">
    <location>
        <begin position="1"/>
        <end position="21"/>
    </location>
</feature>
<dbReference type="RefSeq" id="WP_013706295.1">
    <property type="nucleotide sequence ID" value="NC_015388.1"/>
</dbReference>
<dbReference type="KEGG" id="dao:Desac_1326"/>
<dbReference type="Gene3D" id="3.30.910.20">
    <property type="entry name" value="Skp domain"/>
    <property type="match status" value="1"/>
</dbReference>
<dbReference type="PROSITE" id="PS51257">
    <property type="entry name" value="PROKAR_LIPOPROTEIN"/>
    <property type="match status" value="1"/>
</dbReference>
<dbReference type="Pfam" id="PF03938">
    <property type="entry name" value="OmpH"/>
    <property type="match status" value="1"/>
</dbReference>
<dbReference type="InterPro" id="IPR024930">
    <property type="entry name" value="Skp_dom_sf"/>
</dbReference>
<dbReference type="STRING" id="880072.Desac_1326"/>
<dbReference type="eggNOG" id="COG2825">
    <property type="taxonomic scope" value="Bacteria"/>
</dbReference>
<dbReference type="Proteomes" id="UP000000483">
    <property type="component" value="Chromosome"/>
</dbReference>
<dbReference type="PANTHER" id="PTHR35089:SF1">
    <property type="entry name" value="CHAPERONE PROTEIN SKP"/>
    <property type="match status" value="1"/>
</dbReference>